<reference evidence="2" key="2">
    <citation type="journal article" date="2022" name="Res Sq">
        <title>Evolution of multicellular longitudinally dividing oral cavity symbionts (Neisseriaceae).</title>
        <authorList>
            <person name="Nyongesa S."/>
            <person name="Weber P."/>
            <person name="Bernet E."/>
            <person name="Pullido F."/>
            <person name="Nieckarz M."/>
            <person name="Delaby M."/>
            <person name="Nieves C."/>
            <person name="Viehboeck T."/>
            <person name="Krause N."/>
            <person name="Rivera-Millot A."/>
            <person name="Nakamura A."/>
            <person name="Vischer N."/>
            <person name="VanNieuwenhze M."/>
            <person name="Brun Y."/>
            <person name="Cava F."/>
            <person name="Bulgheresi S."/>
            <person name="Veyrier F."/>
        </authorList>
    </citation>
    <scope>NUCLEOTIDE SEQUENCE</scope>
    <source>
        <strain evidence="2">SAG 1488-6</strain>
    </source>
</reference>
<dbReference type="InterPro" id="IPR026881">
    <property type="entry name" value="WYL_dom"/>
</dbReference>
<organism evidence="2 3">
    <name type="scientific">Vitreoscilla stercoraria</name>
    <dbReference type="NCBI Taxonomy" id="61"/>
    <lineage>
        <taxon>Bacteria</taxon>
        <taxon>Pseudomonadati</taxon>
        <taxon>Pseudomonadota</taxon>
        <taxon>Betaproteobacteria</taxon>
        <taxon>Neisseriales</taxon>
        <taxon>Neisseriaceae</taxon>
        <taxon>Vitreoscilla</taxon>
    </lineage>
</organism>
<dbReference type="PANTHER" id="PTHR34580:SF1">
    <property type="entry name" value="PROTEIN PAFC"/>
    <property type="match status" value="1"/>
</dbReference>
<protein>
    <submittedName>
        <fullName evidence="2">WYL domain-containing protein</fullName>
    </submittedName>
</protein>
<evidence type="ECO:0000259" key="1">
    <source>
        <dbReference type="Pfam" id="PF13280"/>
    </source>
</evidence>
<keyword evidence="3" id="KW-1185">Reference proteome</keyword>
<gene>
    <name evidence="2" type="ORF">LVJ81_01015</name>
</gene>
<name>A0ABY4EBI1_VITST</name>
<dbReference type="Pfam" id="PF13280">
    <property type="entry name" value="WYL"/>
    <property type="match status" value="1"/>
</dbReference>
<dbReference type="Proteomes" id="UP000832034">
    <property type="component" value="Chromosome"/>
</dbReference>
<evidence type="ECO:0000313" key="3">
    <source>
        <dbReference type="Proteomes" id="UP000832034"/>
    </source>
</evidence>
<sequence length="296" mass="34406">MSANTKKLAERLSAILVDLHSGQRLSAHGLAEKYGVSLKTIKRDLGQRLDNLPWLETGPQFYRLDTQKMQHTNLETLTRFCRFAAIKELFPPIDQAFLDNLLKDHILVKGLKYENIQGLKQQFLQLEQAIDSCHMVYFDYCKINEKQAKPYTIAPYGLVNKNGIWYVIGLDQDKEKTYNFKQISNVEILSTTFECDQNLKEKLRHSDSLYHGNQIQQITLQVNHNIAPYFRRQAQFPNQDILETLPNGDLIIQCRDINPVEVLPMVKYWLPHITIISPRSLQQDIKDMLNQYLQAS</sequence>
<accession>A0ABY4EBI1</accession>
<dbReference type="InterPro" id="IPR051534">
    <property type="entry name" value="CBASS_pafABC_assoc_protein"/>
</dbReference>
<dbReference type="RefSeq" id="WP_019958011.1">
    <property type="nucleotide sequence ID" value="NZ_CP091512.1"/>
</dbReference>
<evidence type="ECO:0000313" key="2">
    <source>
        <dbReference type="EMBL" id="UOO92661.1"/>
    </source>
</evidence>
<reference evidence="2" key="1">
    <citation type="submission" date="2021-12" db="EMBL/GenBank/DDBJ databases">
        <authorList>
            <person name="Veyrier F.J."/>
        </authorList>
    </citation>
    <scope>NUCLEOTIDE SEQUENCE</scope>
    <source>
        <strain evidence="2">SAG 1488-6</strain>
    </source>
</reference>
<dbReference type="PROSITE" id="PS52050">
    <property type="entry name" value="WYL"/>
    <property type="match status" value="1"/>
</dbReference>
<dbReference type="PANTHER" id="PTHR34580">
    <property type="match status" value="1"/>
</dbReference>
<proteinExistence type="predicted"/>
<dbReference type="EMBL" id="CP091512">
    <property type="protein sequence ID" value="UOO92661.1"/>
    <property type="molecule type" value="Genomic_DNA"/>
</dbReference>
<feature type="domain" description="WYL" evidence="1">
    <location>
        <begin position="123"/>
        <end position="187"/>
    </location>
</feature>